<gene>
    <name evidence="1" type="ORF">LCPAC102_01050</name>
</gene>
<accession>A0A481Z322</accession>
<sequence length="96" mass="11309">MTSSLQLGHNILIIICDSGNRLYITANILNTEECPVVINVECSNSFPDQECTNDNWSKTYKYKYDNMPKNDELLNRVYLDLKKFTDQRKKWIKLIM</sequence>
<protein>
    <submittedName>
        <fullName evidence="1">Uncharacterized protein</fullName>
    </submittedName>
</protein>
<evidence type="ECO:0000313" key="1">
    <source>
        <dbReference type="EMBL" id="QBK90192.1"/>
    </source>
</evidence>
<dbReference type="EMBL" id="MK500468">
    <property type="protein sequence ID" value="QBK90192.1"/>
    <property type="molecule type" value="Genomic_DNA"/>
</dbReference>
<name>A0A481Z322_9VIRU</name>
<reference evidence="1" key="1">
    <citation type="journal article" date="2019" name="MBio">
        <title>Virus Genomes from Deep Sea Sediments Expand the Ocean Megavirome and Support Independent Origins of Viral Gigantism.</title>
        <authorList>
            <person name="Backstrom D."/>
            <person name="Yutin N."/>
            <person name="Jorgensen S.L."/>
            <person name="Dharamshi J."/>
            <person name="Homa F."/>
            <person name="Zaremba-Niedwiedzka K."/>
            <person name="Spang A."/>
            <person name="Wolf Y.I."/>
            <person name="Koonin E.V."/>
            <person name="Ettema T.J."/>
        </authorList>
    </citation>
    <scope>NUCLEOTIDE SEQUENCE</scope>
</reference>
<proteinExistence type="predicted"/>
<organism evidence="1">
    <name type="scientific">Pithovirus LCPAC102</name>
    <dbReference type="NCBI Taxonomy" id="2506587"/>
    <lineage>
        <taxon>Viruses</taxon>
        <taxon>Pithoviruses</taxon>
    </lineage>
</organism>